<name>A0AAJ0CVW1_9HYPO</name>
<evidence type="ECO:0000313" key="1">
    <source>
        <dbReference type="EMBL" id="KAK2609375.1"/>
    </source>
</evidence>
<organism evidence="1 2">
    <name type="scientific">Conoideocrella luteorostrata</name>
    <dbReference type="NCBI Taxonomy" id="1105319"/>
    <lineage>
        <taxon>Eukaryota</taxon>
        <taxon>Fungi</taxon>
        <taxon>Dikarya</taxon>
        <taxon>Ascomycota</taxon>
        <taxon>Pezizomycotina</taxon>
        <taxon>Sordariomycetes</taxon>
        <taxon>Hypocreomycetidae</taxon>
        <taxon>Hypocreales</taxon>
        <taxon>Clavicipitaceae</taxon>
        <taxon>Conoideocrella</taxon>
    </lineage>
</organism>
<dbReference type="AlphaFoldDB" id="A0AAJ0CVW1"/>
<proteinExistence type="predicted"/>
<keyword evidence="2" id="KW-1185">Reference proteome</keyword>
<accession>A0AAJ0CVW1</accession>
<protein>
    <submittedName>
        <fullName evidence="1">Uncharacterized protein</fullName>
    </submittedName>
</protein>
<gene>
    <name evidence="1" type="ORF">QQS21_002156</name>
</gene>
<reference evidence="1" key="1">
    <citation type="submission" date="2023-06" db="EMBL/GenBank/DDBJ databases">
        <title>Conoideocrella luteorostrata (Hypocreales: Clavicipitaceae), a potential biocontrol fungus for elongate hemlock scale in United States Christmas tree production areas.</title>
        <authorList>
            <person name="Barrett H."/>
            <person name="Lovett B."/>
            <person name="Macias A.M."/>
            <person name="Stajich J.E."/>
            <person name="Kasson M.T."/>
        </authorList>
    </citation>
    <scope>NUCLEOTIDE SEQUENCE</scope>
    <source>
        <strain evidence="1">ARSEF 14590</strain>
    </source>
</reference>
<sequence length="160" mass="18668">MTTTDPRPPQPLLGLSAQHERLFLETLPFEDAASFGTWLKSRCVQGSWAEFWHDCLTKNPDVPEPDKQTTVLIAYDTVQGNNIKFHEYNPDKTNWTVEDHYVRFIYTVTHDSRLDSFCTYVWPGMAWKKRGSRVCAEIFEVLCFMKARCRMVDHPPSYSE</sequence>
<evidence type="ECO:0000313" key="2">
    <source>
        <dbReference type="Proteomes" id="UP001251528"/>
    </source>
</evidence>
<dbReference type="EMBL" id="JASWJB010000024">
    <property type="protein sequence ID" value="KAK2609375.1"/>
    <property type="molecule type" value="Genomic_DNA"/>
</dbReference>
<comment type="caution">
    <text evidence="1">The sequence shown here is derived from an EMBL/GenBank/DDBJ whole genome shotgun (WGS) entry which is preliminary data.</text>
</comment>
<dbReference type="Proteomes" id="UP001251528">
    <property type="component" value="Unassembled WGS sequence"/>
</dbReference>